<evidence type="ECO:0000313" key="4">
    <source>
        <dbReference type="Proteomes" id="UP000662747"/>
    </source>
</evidence>
<dbReference type="SUPFAM" id="SSF51126">
    <property type="entry name" value="Pectin lyase-like"/>
    <property type="match status" value="1"/>
</dbReference>
<dbReference type="InterPro" id="IPR007742">
    <property type="entry name" value="NosD_dom"/>
</dbReference>
<dbReference type="Proteomes" id="UP000662747">
    <property type="component" value="Chromosome"/>
</dbReference>
<reference evidence="3 4" key="1">
    <citation type="submission" date="2021-02" db="EMBL/GenBank/DDBJ databases">
        <title>De Novo genome assembly of isolated myxobacteria.</title>
        <authorList>
            <person name="Stevens D.C."/>
        </authorList>
    </citation>
    <scope>NUCLEOTIDE SEQUENCE [LARGE SCALE GENOMIC DNA]</scope>
    <source>
        <strain evidence="4">SCPEA02</strain>
    </source>
</reference>
<sequence>MSWKHPGSLTLLTLCVAACGSPAGNESLDARDSALETPATQQTPASVEEAPTVPVTGVTEPEPVAGHVPESGPIREPRTLVVPKHYATIQEAINAAEPGDTVYVAPGVYSEHVVLKSGIKLLGAGALITLWDGQGEPLSLIDFSGASDVEISGFTFRNVGTTTWCTMTNDLYRWCGGDWYAAAIFADGHEPETSARVTQNIFEGNDTGVLLYFHAVAEVRNNVFWKNGHALAFNHLQDTGSVDGNIFWGNAALGIGVQAGYVDIQRNIIAGSSVGLAHMWVQTGDIRCNVFFQNEQDAVETFDVPPRVVMGENGNVVLDPLFEDPDAGDFRLRAGSPLKHAKCFDHRMDDLGLTAEP</sequence>
<organism evidence="3 4">
    <name type="scientific">Pyxidicoccus parkwayensis</name>
    <dbReference type="NCBI Taxonomy" id="2813578"/>
    <lineage>
        <taxon>Bacteria</taxon>
        <taxon>Pseudomonadati</taxon>
        <taxon>Myxococcota</taxon>
        <taxon>Myxococcia</taxon>
        <taxon>Myxococcales</taxon>
        <taxon>Cystobacterineae</taxon>
        <taxon>Myxococcaceae</taxon>
        <taxon>Pyxidicoccus</taxon>
    </lineage>
</organism>
<name>A0ABX7P665_9BACT</name>
<feature type="region of interest" description="Disordered" evidence="1">
    <location>
        <begin position="33"/>
        <end position="75"/>
    </location>
</feature>
<evidence type="ECO:0000259" key="2">
    <source>
        <dbReference type="Pfam" id="PF05048"/>
    </source>
</evidence>
<accession>A0ABX7P665</accession>
<proteinExistence type="predicted"/>
<dbReference type="Gene3D" id="2.160.20.10">
    <property type="entry name" value="Single-stranded right-handed beta-helix, Pectin lyase-like"/>
    <property type="match status" value="1"/>
</dbReference>
<gene>
    <name evidence="3" type="ORF">JY651_13730</name>
</gene>
<feature type="compositionally biased region" description="Low complexity" evidence="1">
    <location>
        <begin position="47"/>
        <end position="65"/>
    </location>
</feature>
<dbReference type="RefSeq" id="WP_206727471.1">
    <property type="nucleotide sequence ID" value="NZ_CP071090.1"/>
</dbReference>
<feature type="domain" description="Periplasmic copper-binding protein NosD beta helix" evidence="2">
    <location>
        <begin position="190"/>
        <end position="298"/>
    </location>
</feature>
<evidence type="ECO:0000313" key="3">
    <source>
        <dbReference type="EMBL" id="QSQ25920.1"/>
    </source>
</evidence>
<dbReference type="Pfam" id="PF05048">
    <property type="entry name" value="NosD"/>
    <property type="match status" value="1"/>
</dbReference>
<evidence type="ECO:0000256" key="1">
    <source>
        <dbReference type="SAM" id="MobiDB-lite"/>
    </source>
</evidence>
<dbReference type="EMBL" id="CP071090">
    <property type="protein sequence ID" value="QSQ25920.1"/>
    <property type="molecule type" value="Genomic_DNA"/>
</dbReference>
<dbReference type="InterPro" id="IPR011050">
    <property type="entry name" value="Pectin_lyase_fold/virulence"/>
</dbReference>
<dbReference type="InterPro" id="IPR012334">
    <property type="entry name" value="Pectin_lyas_fold"/>
</dbReference>
<keyword evidence="4" id="KW-1185">Reference proteome</keyword>
<protein>
    <submittedName>
        <fullName evidence="3">Right-handed parallel beta-helix repeat-containing protein</fullName>
    </submittedName>
</protein>